<evidence type="ECO:0008006" key="3">
    <source>
        <dbReference type="Google" id="ProtNLM"/>
    </source>
</evidence>
<evidence type="ECO:0000313" key="1">
    <source>
        <dbReference type="EMBL" id="ODS23902.1"/>
    </source>
</evidence>
<dbReference type="InterPro" id="IPR047742">
    <property type="entry name" value="PA4642-like"/>
</dbReference>
<accession>A0A1D2QQQ4</accession>
<name>A0A1D2QQQ4_9GAMM</name>
<dbReference type="STRING" id="62101.AB835_06640"/>
<dbReference type="NCBIfam" id="NF038106">
    <property type="entry name" value="gamma_NF038106"/>
    <property type="match status" value="1"/>
</dbReference>
<dbReference type="AlphaFoldDB" id="A0A1D2QQQ4"/>
<dbReference type="Proteomes" id="UP000242502">
    <property type="component" value="Unassembled WGS sequence"/>
</dbReference>
<dbReference type="EMBL" id="MDLC01000018">
    <property type="protein sequence ID" value="ODS23902.1"/>
    <property type="molecule type" value="Genomic_DNA"/>
</dbReference>
<reference evidence="1 2" key="1">
    <citation type="journal article" date="2016" name="Appl. Environ. Microbiol.">
        <title>Lack of Overt Genome Reduction in the Bryostatin-Producing Bryozoan Symbiont "Candidatus Endobugula sertula".</title>
        <authorList>
            <person name="Miller I.J."/>
            <person name="Vanee N."/>
            <person name="Fong S.S."/>
            <person name="Lim-Fong G.E."/>
            <person name="Kwan J.C."/>
        </authorList>
    </citation>
    <scope>NUCLEOTIDE SEQUENCE [LARGE SCALE GENOMIC DNA]</scope>
    <source>
        <strain evidence="1">AB1-4</strain>
    </source>
</reference>
<organism evidence="1 2">
    <name type="scientific">Candidatus Endobugula sertula</name>
    <name type="common">Bugula neritina bacterial symbiont</name>
    <dbReference type="NCBI Taxonomy" id="62101"/>
    <lineage>
        <taxon>Bacteria</taxon>
        <taxon>Pseudomonadati</taxon>
        <taxon>Pseudomonadota</taxon>
        <taxon>Gammaproteobacteria</taxon>
        <taxon>Cellvibrionales</taxon>
        <taxon>Cellvibrionaceae</taxon>
        <taxon>Candidatus Endobugula</taxon>
    </lineage>
</organism>
<proteinExistence type="predicted"/>
<protein>
    <recommendedName>
        <fullName evidence="3">Aminopeptidase</fullName>
    </recommendedName>
</protein>
<evidence type="ECO:0000313" key="2">
    <source>
        <dbReference type="Proteomes" id="UP000242502"/>
    </source>
</evidence>
<gene>
    <name evidence="1" type="ORF">AB835_06640</name>
</gene>
<comment type="caution">
    <text evidence="1">The sequence shown here is derived from an EMBL/GenBank/DDBJ whole genome shotgun (WGS) entry which is preliminary data.</text>
</comment>
<sequence length="98" mass="11387">MALKKDKQKVLGEFFDDERIKTFLEYQPNNGNDPDFHVLEKAYRGMITDNFATFVHFFIEAGRNINANNQYGESFLHTIKNHKQASAYIDILEKADAQ</sequence>